<organism evidence="4 5">
    <name type="scientific">Sporothrix curviconia</name>
    <dbReference type="NCBI Taxonomy" id="1260050"/>
    <lineage>
        <taxon>Eukaryota</taxon>
        <taxon>Fungi</taxon>
        <taxon>Dikarya</taxon>
        <taxon>Ascomycota</taxon>
        <taxon>Pezizomycotina</taxon>
        <taxon>Sordariomycetes</taxon>
        <taxon>Sordariomycetidae</taxon>
        <taxon>Ophiostomatales</taxon>
        <taxon>Ophiostomataceae</taxon>
        <taxon>Sporothrix</taxon>
    </lineage>
</organism>
<evidence type="ECO:0000313" key="4">
    <source>
        <dbReference type="EMBL" id="CAK7219731.1"/>
    </source>
</evidence>
<keyword evidence="1" id="KW-0812">Transmembrane</keyword>
<proteinExistence type="predicted"/>
<dbReference type="PANTHER" id="PTHR10590:SF4">
    <property type="entry name" value="SOLUTE CARRIER FAMILY 28 MEMBER 3"/>
    <property type="match status" value="1"/>
</dbReference>
<feature type="domain" description="Concentrative nucleoside transporter N-terminal" evidence="2">
    <location>
        <begin position="79"/>
        <end position="150"/>
    </location>
</feature>
<evidence type="ECO:0000259" key="2">
    <source>
        <dbReference type="Pfam" id="PF01773"/>
    </source>
</evidence>
<dbReference type="PANTHER" id="PTHR10590">
    <property type="entry name" value="SODIUM/NUCLEOSIDE COTRANSPORTER"/>
    <property type="match status" value="1"/>
</dbReference>
<dbReference type="InterPro" id="IPR008276">
    <property type="entry name" value="C_nuclsd_transpt"/>
</dbReference>
<feature type="transmembrane region" description="Helical" evidence="1">
    <location>
        <begin position="158"/>
        <end position="181"/>
    </location>
</feature>
<feature type="transmembrane region" description="Helical" evidence="1">
    <location>
        <begin position="193"/>
        <end position="215"/>
    </location>
</feature>
<feature type="domain" description="Nucleoside transporter/FeoB GTPase Gate" evidence="3">
    <location>
        <begin position="160"/>
        <end position="258"/>
    </location>
</feature>
<feature type="transmembrane region" description="Helical" evidence="1">
    <location>
        <begin position="98"/>
        <end position="118"/>
    </location>
</feature>
<evidence type="ECO:0000313" key="5">
    <source>
        <dbReference type="Proteomes" id="UP001642405"/>
    </source>
</evidence>
<gene>
    <name evidence="4" type="ORF">SCUCBS95973_003918</name>
</gene>
<feature type="transmembrane region" description="Helical" evidence="1">
    <location>
        <begin position="43"/>
        <end position="62"/>
    </location>
</feature>
<reference evidence="4 5" key="1">
    <citation type="submission" date="2024-01" db="EMBL/GenBank/DDBJ databases">
        <authorList>
            <person name="Allen C."/>
            <person name="Tagirdzhanova G."/>
        </authorList>
    </citation>
    <scope>NUCLEOTIDE SEQUENCE [LARGE SCALE GENOMIC DNA]</scope>
</reference>
<dbReference type="Pfam" id="PF01773">
    <property type="entry name" value="Nucleos_tra2_N"/>
    <property type="match status" value="1"/>
</dbReference>
<dbReference type="InterPro" id="IPR002668">
    <property type="entry name" value="CNT_N_dom"/>
</dbReference>
<accession>A0ABP0BJP1</accession>
<dbReference type="Proteomes" id="UP001642405">
    <property type="component" value="Unassembled WGS sequence"/>
</dbReference>
<comment type="caution">
    <text evidence="4">The sequence shown here is derived from an EMBL/GenBank/DDBJ whole genome shotgun (WGS) entry which is preliminary data.</text>
</comment>
<dbReference type="Pfam" id="PF07670">
    <property type="entry name" value="Gate"/>
    <property type="match status" value="1"/>
</dbReference>
<keyword evidence="1" id="KW-0472">Membrane</keyword>
<evidence type="ECO:0000259" key="3">
    <source>
        <dbReference type="Pfam" id="PF07670"/>
    </source>
</evidence>
<keyword evidence="5" id="KW-1185">Reference proteome</keyword>
<keyword evidence="1" id="KW-1133">Transmembrane helix</keyword>
<feature type="transmembrane region" description="Helical" evidence="1">
    <location>
        <begin position="74"/>
        <end position="91"/>
    </location>
</feature>
<protein>
    <recommendedName>
        <fullName evidence="6">Concentrative nucleoside transporter N-terminal domain-containing protein</fullName>
    </recommendedName>
</protein>
<evidence type="ECO:0000256" key="1">
    <source>
        <dbReference type="SAM" id="Phobius"/>
    </source>
</evidence>
<dbReference type="InterPro" id="IPR011642">
    <property type="entry name" value="Gate_dom"/>
</dbReference>
<dbReference type="EMBL" id="CAWUHB010000018">
    <property type="protein sequence ID" value="CAK7219731.1"/>
    <property type="molecule type" value="Genomic_DNA"/>
</dbReference>
<sequence>MRILALHPPTRRRAGGVFHMVGSFVSKWHAAGRASAPTFVQRFPNSLLTVATIAIILLGTFVPEESNDNSRGDRAISLLGLVVFLSVFYATSRDRSRINSLAVVGGTAAQFVLGLFVLKTEAGYGIFNFIGDMAKKLLGYSSVGTIFLTDSSVPALGWFFISVVPAVIFFVSFVQLFNYWGWMPWIVGHFSSVFSFLLGISGAEAVVAAASPFIGQGESAVLIRPYMSSLTKAEIHQIMTSDFATIAGSVMLAYMSMGISPVANHLVVRHEHPGVYCAL</sequence>
<evidence type="ECO:0008006" key="6">
    <source>
        <dbReference type="Google" id="ProtNLM"/>
    </source>
</evidence>
<name>A0ABP0BJP1_9PEZI</name>